<evidence type="ECO:0000259" key="2">
    <source>
        <dbReference type="SMART" id="SM00198"/>
    </source>
</evidence>
<accession>A0A2J7RP46</accession>
<dbReference type="AlphaFoldDB" id="A0A2J7RP46"/>
<evidence type="ECO:0000313" key="3">
    <source>
        <dbReference type="EMBL" id="PNF42607.1"/>
    </source>
</evidence>
<dbReference type="GO" id="GO:0005576">
    <property type="term" value="C:extracellular region"/>
    <property type="evidence" value="ECO:0007669"/>
    <property type="project" value="UniProtKB-SubCell"/>
</dbReference>
<comment type="caution">
    <text evidence="3">The sequence shown here is derived from an EMBL/GenBank/DDBJ whole genome shotgun (WGS) entry which is preliminary data.</text>
</comment>
<dbReference type="PRINTS" id="PR00837">
    <property type="entry name" value="V5TPXLIKE"/>
</dbReference>
<feature type="region of interest" description="Disordered" evidence="1">
    <location>
        <begin position="334"/>
        <end position="360"/>
    </location>
</feature>
<dbReference type="PROSITE" id="PS01009">
    <property type="entry name" value="CRISP_1"/>
    <property type="match status" value="2"/>
</dbReference>
<organism evidence="3 4">
    <name type="scientific">Cryptotermes secundus</name>
    <dbReference type="NCBI Taxonomy" id="105785"/>
    <lineage>
        <taxon>Eukaryota</taxon>
        <taxon>Metazoa</taxon>
        <taxon>Ecdysozoa</taxon>
        <taxon>Arthropoda</taxon>
        <taxon>Hexapoda</taxon>
        <taxon>Insecta</taxon>
        <taxon>Pterygota</taxon>
        <taxon>Neoptera</taxon>
        <taxon>Polyneoptera</taxon>
        <taxon>Dictyoptera</taxon>
        <taxon>Blattodea</taxon>
        <taxon>Blattoidea</taxon>
        <taxon>Termitoidae</taxon>
        <taxon>Kalotermitidae</taxon>
        <taxon>Cryptotermitinae</taxon>
        <taxon>Cryptotermes</taxon>
    </lineage>
</organism>
<dbReference type="InParanoid" id="A0A2J7RP46"/>
<protein>
    <submittedName>
        <fullName evidence="3">Golgi-associated plant pathogenesis-related protein 1</fullName>
    </submittedName>
</protein>
<sequence length="507" mass="57598">MNSTARYRELNRYYNPPSKCNSLVSRWASVARPSPTAAIMDLNRIPSTTHGHEFHSGLSRVVMVRKTEQRTFASGKNGEEPKFETVTRETVETYRGNKPDRVTTSEKRDVFQNLPDEFRTVLEKEQNGTTNSVMRDRVGKEKPKSRSPSMSPERSTTVKQKSESKFNLSKTKSKPENDTVGAEGDFAADCLKAHNEYREKHGVQPLKLNKKLCKYSEEWAKRLASRGHLEHRQNSDYGENIFCSWSSNPSYRVTGREPVDNWYSEIKDHPFGREPRTLKSGHFSQVVWRDSKEIGVAVAKSRNGQIFVVANYSPPGNFIGSFAENVPPLGGFAASSQGKNGVTKRTKPEKMADDDASSDEEEFAKEGLRIHNEYRRKHGVPDLKLSKSLCSYAKEWAKTLAREDRFGHRPDGKYGENIYCMWSSDLQQKVTAKDACQSWYKEIKDFTFGAEPRVLKSGHFSQMIWKNSQELGMGLARSKNGRVLIVANYNPRGNYVGQFAANVPRPR</sequence>
<feature type="domain" description="SCP" evidence="2">
    <location>
        <begin position="185"/>
        <end position="320"/>
    </location>
</feature>
<dbReference type="InterPro" id="IPR018244">
    <property type="entry name" value="Allrgn_V5/Tpx1_CS"/>
</dbReference>
<dbReference type="STRING" id="105785.A0A2J7RP46"/>
<feature type="compositionally biased region" description="Polar residues" evidence="1">
    <location>
        <begin position="146"/>
        <end position="170"/>
    </location>
</feature>
<dbReference type="InterPro" id="IPR035940">
    <property type="entry name" value="CAP_sf"/>
</dbReference>
<keyword evidence="4" id="KW-1185">Reference proteome</keyword>
<dbReference type="InterPro" id="IPR014044">
    <property type="entry name" value="CAP_dom"/>
</dbReference>
<dbReference type="Proteomes" id="UP000235965">
    <property type="component" value="Unassembled WGS sequence"/>
</dbReference>
<gene>
    <name evidence="3" type="primary">Glipr2_3</name>
    <name evidence="3" type="ORF">B7P43_G01286</name>
</gene>
<name>A0A2J7RP46_9NEOP</name>
<proteinExistence type="predicted"/>
<dbReference type="InterPro" id="IPR001283">
    <property type="entry name" value="CRISP-related"/>
</dbReference>
<dbReference type="FunFam" id="3.40.33.10:FF:000002">
    <property type="entry name" value="Golgi-associated plant pathogenesis-related protein 1"/>
    <property type="match status" value="2"/>
</dbReference>
<dbReference type="OrthoDB" id="337038at2759"/>
<feature type="region of interest" description="Disordered" evidence="1">
    <location>
        <begin position="118"/>
        <end position="182"/>
    </location>
</feature>
<feature type="domain" description="SCP" evidence="2">
    <location>
        <begin position="362"/>
        <end position="497"/>
    </location>
</feature>
<dbReference type="SMART" id="SM00198">
    <property type="entry name" value="SCP"/>
    <property type="match status" value="2"/>
</dbReference>
<dbReference type="SUPFAM" id="SSF55797">
    <property type="entry name" value="PR-1-like"/>
    <property type="match status" value="2"/>
</dbReference>
<dbReference type="InterPro" id="IPR034113">
    <property type="entry name" value="SCP_GAPR1-like"/>
</dbReference>
<dbReference type="Pfam" id="PF00188">
    <property type="entry name" value="CAP"/>
    <property type="match status" value="2"/>
</dbReference>
<evidence type="ECO:0000256" key="1">
    <source>
        <dbReference type="SAM" id="MobiDB-lite"/>
    </source>
</evidence>
<evidence type="ECO:0000313" key="4">
    <source>
        <dbReference type="Proteomes" id="UP000235965"/>
    </source>
</evidence>
<dbReference type="PANTHER" id="PTHR10334">
    <property type="entry name" value="CYSTEINE-RICH SECRETORY PROTEIN-RELATED"/>
    <property type="match status" value="1"/>
</dbReference>
<dbReference type="CDD" id="cd05382">
    <property type="entry name" value="CAP_GAPR1-like"/>
    <property type="match status" value="2"/>
</dbReference>
<feature type="compositionally biased region" description="Basic and acidic residues" evidence="1">
    <location>
        <begin position="134"/>
        <end position="144"/>
    </location>
</feature>
<reference evidence="3 4" key="1">
    <citation type="submission" date="2017-12" db="EMBL/GenBank/DDBJ databases">
        <title>Hemimetabolous genomes reveal molecular basis of termite eusociality.</title>
        <authorList>
            <person name="Harrison M.C."/>
            <person name="Jongepier E."/>
            <person name="Robertson H.M."/>
            <person name="Arning N."/>
            <person name="Bitard-Feildel T."/>
            <person name="Chao H."/>
            <person name="Childers C.P."/>
            <person name="Dinh H."/>
            <person name="Doddapaneni H."/>
            <person name="Dugan S."/>
            <person name="Gowin J."/>
            <person name="Greiner C."/>
            <person name="Han Y."/>
            <person name="Hu H."/>
            <person name="Hughes D.S.T."/>
            <person name="Huylmans A.-K."/>
            <person name="Kemena C."/>
            <person name="Kremer L.P.M."/>
            <person name="Lee S.L."/>
            <person name="Lopez-Ezquerra A."/>
            <person name="Mallet L."/>
            <person name="Monroy-Kuhn J.M."/>
            <person name="Moser A."/>
            <person name="Murali S.C."/>
            <person name="Muzny D.M."/>
            <person name="Otani S."/>
            <person name="Piulachs M.-D."/>
            <person name="Poelchau M."/>
            <person name="Qu J."/>
            <person name="Schaub F."/>
            <person name="Wada-Katsumata A."/>
            <person name="Worley K.C."/>
            <person name="Xie Q."/>
            <person name="Ylla G."/>
            <person name="Poulsen M."/>
            <person name="Gibbs R.A."/>
            <person name="Schal C."/>
            <person name="Richards S."/>
            <person name="Belles X."/>
            <person name="Korb J."/>
            <person name="Bornberg-Bauer E."/>
        </authorList>
    </citation>
    <scope>NUCLEOTIDE SEQUENCE [LARGE SCALE GENOMIC DNA]</scope>
    <source>
        <tissue evidence="3">Whole body</tissue>
    </source>
</reference>
<dbReference type="Gene3D" id="3.40.33.10">
    <property type="entry name" value="CAP"/>
    <property type="match status" value="2"/>
</dbReference>
<dbReference type="EMBL" id="NEVH01002140">
    <property type="protein sequence ID" value="PNF42607.1"/>
    <property type="molecule type" value="Genomic_DNA"/>
</dbReference>